<dbReference type="RefSeq" id="WP_243607132.1">
    <property type="nucleotide sequence ID" value="NZ_JALGRD010000009.1"/>
</dbReference>
<dbReference type="InterPro" id="IPR051472">
    <property type="entry name" value="T3SS_Stator/FliH"/>
</dbReference>
<dbReference type="PANTHER" id="PTHR34982">
    <property type="entry name" value="YOP PROTEINS TRANSLOCATION PROTEIN L"/>
    <property type="match status" value="1"/>
</dbReference>
<dbReference type="GO" id="GO:0015031">
    <property type="term" value="P:protein transport"/>
    <property type="evidence" value="ECO:0007669"/>
    <property type="project" value="UniProtKB-KW"/>
</dbReference>
<keyword evidence="2" id="KW-0653">Protein transport</keyword>
<reference evidence="3" key="1">
    <citation type="submission" date="2022-03" db="EMBL/GenBank/DDBJ databases">
        <title>Pseudomonas marianensis sp. nov., a marine bacterium isolated from deep-sea sediments of the Mariana Trench.</title>
        <authorList>
            <person name="Wei Y."/>
        </authorList>
    </citation>
    <scope>NUCLEOTIDE SEQUENCE</scope>
    <source>
        <strain evidence="3">PS1</strain>
    </source>
</reference>
<name>A0A9X1W5U2_9GAMM</name>
<dbReference type="PANTHER" id="PTHR34982:SF1">
    <property type="entry name" value="FLAGELLAR ASSEMBLY PROTEIN FLIH"/>
    <property type="match status" value="1"/>
</dbReference>
<proteinExistence type="predicted"/>
<comment type="caution">
    <text evidence="3">The sequence shown here is derived from an EMBL/GenBank/DDBJ whole genome shotgun (WGS) entry which is preliminary data.</text>
</comment>
<dbReference type="GO" id="GO:0005829">
    <property type="term" value="C:cytosol"/>
    <property type="evidence" value="ECO:0007669"/>
    <property type="project" value="TreeGrafter"/>
</dbReference>
<dbReference type="Proteomes" id="UP001139682">
    <property type="component" value="Unassembled WGS sequence"/>
</dbReference>
<evidence type="ECO:0000313" key="4">
    <source>
        <dbReference type="Proteomes" id="UP001139682"/>
    </source>
</evidence>
<keyword evidence="1" id="KW-0813">Transport</keyword>
<evidence type="ECO:0000256" key="2">
    <source>
        <dbReference type="ARBA" id="ARBA00022927"/>
    </source>
</evidence>
<organism evidence="3 4">
    <name type="scientific">Stutzerimonas marianensis</name>
    <dbReference type="NCBI Taxonomy" id="2929513"/>
    <lineage>
        <taxon>Bacteria</taxon>
        <taxon>Pseudomonadati</taxon>
        <taxon>Pseudomonadota</taxon>
        <taxon>Gammaproteobacteria</taxon>
        <taxon>Pseudomonadales</taxon>
        <taxon>Pseudomonadaceae</taxon>
        <taxon>Stutzerimonas</taxon>
    </lineage>
</organism>
<keyword evidence="4" id="KW-1185">Reference proteome</keyword>
<dbReference type="AlphaFoldDB" id="A0A9X1W5U2"/>
<dbReference type="Pfam" id="PF06635">
    <property type="entry name" value="T3SS_SCTL"/>
    <property type="match status" value="1"/>
</dbReference>
<protein>
    <submittedName>
        <fullName evidence="3">HrpE/YscL family type III secretion apparatus protein</fullName>
    </submittedName>
</protein>
<evidence type="ECO:0000256" key="1">
    <source>
        <dbReference type="ARBA" id="ARBA00022448"/>
    </source>
</evidence>
<evidence type="ECO:0000313" key="3">
    <source>
        <dbReference type="EMBL" id="MCJ0975085.1"/>
    </source>
</evidence>
<gene>
    <name evidence="3" type="ORF">MST27_17065</name>
</gene>
<dbReference type="EMBL" id="JALGRD010000009">
    <property type="protein sequence ID" value="MCJ0975085.1"/>
    <property type="molecule type" value="Genomic_DNA"/>
</dbReference>
<accession>A0A9X1W5U2</accession>
<dbReference type="InterPro" id="IPR010586">
    <property type="entry name" value="T3SS_stator_protein"/>
</dbReference>
<sequence>MSGLPTRPPQRILRAAEADAWTDGFAFLDAAQAQADRVETERREALEAARREGYDAGRAEGLQAAAGLLARTQAQVDRYLAELEPALADLALDITRRLLGEYAPDERLARLTRAALSDFREGQALDLHVPPALLDGVRQRLQDAGLASLTLIADRTLADGQARLSSPAAAVELDVDAQLQAVREALLPHALPERQP</sequence>